<organism evidence="7 8">
    <name type="scientific">Eubacterium maltosivorans</name>
    <dbReference type="NCBI Taxonomy" id="2041044"/>
    <lineage>
        <taxon>Bacteria</taxon>
        <taxon>Bacillati</taxon>
        <taxon>Bacillota</taxon>
        <taxon>Clostridia</taxon>
        <taxon>Eubacteriales</taxon>
        <taxon>Eubacteriaceae</taxon>
        <taxon>Eubacterium</taxon>
    </lineage>
</organism>
<name>A0A4P9C7D6_EUBML</name>
<evidence type="ECO:0000256" key="2">
    <source>
        <dbReference type="ARBA" id="ARBA00023082"/>
    </source>
</evidence>
<evidence type="ECO:0000259" key="5">
    <source>
        <dbReference type="Pfam" id="PF04542"/>
    </source>
</evidence>
<dbReference type="KEGG" id="emt:CPZ25_008830"/>
<keyword evidence="4" id="KW-0804">Transcription</keyword>
<dbReference type="AlphaFoldDB" id="A0A4P9C7D6"/>
<dbReference type="InterPro" id="IPR013324">
    <property type="entry name" value="RNA_pol_sigma_r3/r4-like"/>
</dbReference>
<dbReference type="GO" id="GO:0016987">
    <property type="term" value="F:sigma factor activity"/>
    <property type="evidence" value="ECO:0007669"/>
    <property type="project" value="UniProtKB-KW"/>
</dbReference>
<dbReference type="SUPFAM" id="SSF88946">
    <property type="entry name" value="Sigma2 domain of RNA polymerase sigma factors"/>
    <property type="match status" value="1"/>
</dbReference>
<dbReference type="PANTHER" id="PTHR30385">
    <property type="entry name" value="SIGMA FACTOR F FLAGELLAR"/>
    <property type="match status" value="1"/>
</dbReference>
<keyword evidence="3" id="KW-0238">DNA-binding</keyword>
<feature type="domain" description="RNA polymerase sigma-70 region 2" evidence="5">
    <location>
        <begin position="40"/>
        <end position="91"/>
    </location>
</feature>
<dbReference type="Pfam" id="PF04542">
    <property type="entry name" value="Sigma70_r2"/>
    <property type="match status" value="1"/>
</dbReference>
<dbReference type="RefSeq" id="WP_096920219.1">
    <property type="nucleotide sequence ID" value="NZ_CP029487.1"/>
</dbReference>
<gene>
    <name evidence="7" type="ORF">CPZ25_008830</name>
</gene>
<keyword evidence="1" id="KW-0805">Transcription regulation</keyword>
<accession>A0A4P9C7D6</accession>
<dbReference type="PRINTS" id="PR00046">
    <property type="entry name" value="SIGMA70FCT"/>
</dbReference>
<dbReference type="InterPro" id="IPR000943">
    <property type="entry name" value="RNA_pol_sigma70"/>
</dbReference>
<dbReference type="EMBL" id="CP029487">
    <property type="protein sequence ID" value="QCT71429.1"/>
    <property type="molecule type" value="Genomic_DNA"/>
</dbReference>
<evidence type="ECO:0000313" key="7">
    <source>
        <dbReference type="EMBL" id="QCT71429.1"/>
    </source>
</evidence>
<evidence type="ECO:0000259" key="6">
    <source>
        <dbReference type="Pfam" id="PF04545"/>
    </source>
</evidence>
<evidence type="ECO:0000256" key="3">
    <source>
        <dbReference type="ARBA" id="ARBA00023125"/>
    </source>
</evidence>
<dbReference type="Pfam" id="PF04545">
    <property type="entry name" value="Sigma70_r4"/>
    <property type="match status" value="1"/>
</dbReference>
<dbReference type="InterPro" id="IPR007630">
    <property type="entry name" value="RNA_pol_sigma70_r4"/>
</dbReference>
<dbReference type="Proteomes" id="UP000218387">
    <property type="component" value="Chromosome"/>
</dbReference>
<reference evidence="7 8" key="1">
    <citation type="submission" date="2018-05" db="EMBL/GenBank/DDBJ databases">
        <title>Genome comparison of Eubacterium sp.</title>
        <authorList>
            <person name="Feng Y."/>
            <person name="Sanchez-Andrea I."/>
            <person name="Stams A.J.M."/>
            <person name="De Vos W.M."/>
        </authorList>
    </citation>
    <scope>NUCLEOTIDE SEQUENCE [LARGE SCALE GENOMIC DNA]</scope>
    <source>
        <strain evidence="7 8">YI</strain>
    </source>
</reference>
<dbReference type="InterPro" id="IPR013325">
    <property type="entry name" value="RNA_pol_sigma_r2"/>
</dbReference>
<dbReference type="Gene3D" id="1.20.140.160">
    <property type="match status" value="1"/>
</dbReference>
<keyword evidence="2" id="KW-0731">Sigma factor</keyword>
<sequence>MSDYKAIDEYVQCYQTGQKSPKGSPERERGKNAAEMLLMTFKPLILSTMQRTPGIAPSCYEDACQDGCLAFLEGIMKFDPGHGAAFNAFIKSHLQLYYRKWQCGQFNRSVTAETQLSEPESGCEGLSLEEVITDETVDLEGRYIESESRQRLWQSVEALSARQGRVVYQLFHERKSLVQIAEEMGVTHKAVRNLRDKGLKNLKKSLKGVPF</sequence>
<dbReference type="GO" id="GO:0003677">
    <property type="term" value="F:DNA binding"/>
    <property type="evidence" value="ECO:0007669"/>
    <property type="project" value="UniProtKB-KW"/>
</dbReference>
<evidence type="ECO:0000313" key="8">
    <source>
        <dbReference type="Proteomes" id="UP000218387"/>
    </source>
</evidence>
<feature type="domain" description="RNA polymerase sigma-70 region 4" evidence="6">
    <location>
        <begin position="158"/>
        <end position="204"/>
    </location>
</feature>
<dbReference type="InterPro" id="IPR014284">
    <property type="entry name" value="RNA_pol_sigma-70_dom"/>
</dbReference>
<dbReference type="InterPro" id="IPR007627">
    <property type="entry name" value="RNA_pol_sigma70_r2"/>
</dbReference>
<protein>
    <submittedName>
        <fullName evidence="7">Sigma-70 family RNA polymerase sigma factor</fullName>
    </submittedName>
</protein>
<dbReference type="NCBIfam" id="TIGR02937">
    <property type="entry name" value="sigma70-ECF"/>
    <property type="match status" value="1"/>
</dbReference>
<keyword evidence="8" id="KW-1185">Reference proteome</keyword>
<evidence type="ECO:0000256" key="4">
    <source>
        <dbReference type="ARBA" id="ARBA00023163"/>
    </source>
</evidence>
<evidence type="ECO:0000256" key="1">
    <source>
        <dbReference type="ARBA" id="ARBA00023015"/>
    </source>
</evidence>
<dbReference type="GO" id="GO:0006352">
    <property type="term" value="P:DNA-templated transcription initiation"/>
    <property type="evidence" value="ECO:0007669"/>
    <property type="project" value="InterPro"/>
</dbReference>
<dbReference type="SUPFAM" id="SSF88659">
    <property type="entry name" value="Sigma3 and sigma4 domains of RNA polymerase sigma factors"/>
    <property type="match status" value="1"/>
</dbReference>
<proteinExistence type="predicted"/>